<comment type="caution">
    <text evidence="1">The sequence shown here is derived from an EMBL/GenBank/DDBJ whole genome shotgun (WGS) entry which is preliminary data.</text>
</comment>
<evidence type="ECO:0000313" key="2">
    <source>
        <dbReference type="Proteomes" id="UP000325313"/>
    </source>
</evidence>
<reference evidence="1 2" key="1">
    <citation type="submission" date="2019-05" db="EMBL/GenBank/DDBJ databases">
        <title>Emergence of the Ug99 lineage of the wheat stem rust pathogen through somatic hybridization.</title>
        <authorList>
            <person name="Li F."/>
            <person name="Upadhyaya N.M."/>
            <person name="Sperschneider J."/>
            <person name="Matny O."/>
            <person name="Nguyen-Phuc H."/>
            <person name="Mago R."/>
            <person name="Raley C."/>
            <person name="Miller M.E."/>
            <person name="Silverstein K.A.T."/>
            <person name="Henningsen E."/>
            <person name="Hirsch C.D."/>
            <person name="Visser B."/>
            <person name="Pretorius Z.A."/>
            <person name="Steffenson B.J."/>
            <person name="Schwessinger B."/>
            <person name="Dodds P.N."/>
            <person name="Figueroa M."/>
        </authorList>
    </citation>
    <scope>NUCLEOTIDE SEQUENCE [LARGE SCALE GENOMIC DNA]</scope>
    <source>
        <strain evidence="1 2">Ug99</strain>
    </source>
</reference>
<evidence type="ECO:0000313" key="1">
    <source>
        <dbReference type="EMBL" id="KAA1138171.1"/>
    </source>
</evidence>
<organism evidence="1 2">
    <name type="scientific">Puccinia graminis f. sp. tritici</name>
    <dbReference type="NCBI Taxonomy" id="56615"/>
    <lineage>
        <taxon>Eukaryota</taxon>
        <taxon>Fungi</taxon>
        <taxon>Dikarya</taxon>
        <taxon>Basidiomycota</taxon>
        <taxon>Pucciniomycotina</taxon>
        <taxon>Pucciniomycetes</taxon>
        <taxon>Pucciniales</taxon>
        <taxon>Pucciniaceae</taxon>
        <taxon>Puccinia</taxon>
    </lineage>
</organism>
<dbReference type="AlphaFoldDB" id="A0A5B0SJM5"/>
<protein>
    <submittedName>
        <fullName evidence="1">Uncharacterized protein</fullName>
    </submittedName>
</protein>
<name>A0A5B0SJM5_PUCGR</name>
<dbReference type="EMBL" id="VDEP01000003">
    <property type="protein sequence ID" value="KAA1138171.1"/>
    <property type="molecule type" value="Genomic_DNA"/>
</dbReference>
<gene>
    <name evidence="1" type="ORF">PGTUg99_012606</name>
</gene>
<proteinExistence type="predicted"/>
<sequence>MKREPAIRIQSASWFDGIEFNDPVVKTVDAASALKRLKIRIRAYNEACSVGLRALKGFHQWAHNLTLDMDERFQCLDYEK</sequence>
<accession>A0A5B0SJM5</accession>
<dbReference type="Proteomes" id="UP000325313">
    <property type="component" value="Unassembled WGS sequence"/>
</dbReference>